<keyword evidence="2" id="KW-1185">Reference proteome</keyword>
<dbReference type="EMBL" id="CM055109">
    <property type="protein sequence ID" value="KAJ7523111.1"/>
    <property type="molecule type" value="Genomic_DNA"/>
</dbReference>
<proteinExistence type="predicted"/>
<gene>
    <name evidence="1" type="ORF">O6H91_18G038200</name>
</gene>
<organism evidence="1 2">
    <name type="scientific">Diphasiastrum complanatum</name>
    <name type="common">Issler's clubmoss</name>
    <name type="synonym">Lycopodium complanatum</name>
    <dbReference type="NCBI Taxonomy" id="34168"/>
    <lineage>
        <taxon>Eukaryota</taxon>
        <taxon>Viridiplantae</taxon>
        <taxon>Streptophyta</taxon>
        <taxon>Embryophyta</taxon>
        <taxon>Tracheophyta</taxon>
        <taxon>Lycopodiopsida</taxon>
        <taxon>Lycopodiales</taxon>
        <taxon>Lycopodiaceae</taxon>
        <taxon>Lycopodioideae</taxon>
        <taxon>Diphasiastrum</taxon>
    </lineage>
</organism>
<protein>
    <submittedName>
        <fullName evidence="1">Uncharacterized protein</fullName>
    </submittedName>
</protein>
<comment type="caution">
    <text evidence="1">The sequence shown here is derived from an EMBL/GenBank/DDBJ whole genome shotgun (WGS) entry which is preliminary data.</text>
</comment>
<dbReference type="Proteomes" id="UP001162992">
    <property type="component" value="Chromosome 18"/>
</dbReference>
<sequence>MHHHRHPVTDITVALEGLDRLLDKTAIFSALSSLLKQTKSLSDGKIVHAYIRKYRYDRTTYLGNWLVQMYGDCGSVADARAAFHNLRNANLYSWTILMKAYIKNGCGREGLDCFQQMQLKGLKPDHVAFICALDACAIVGAFEEAKQIHSDIVDRCFEGQVTVGTALVNMYGKCGSLQDAKAVFGRMPHRNVVTWTAMMTAYVQNGQGMEALNLFDQMQIDGIYPNQITFLCAIDACASLAALETGRMIHNAVVDRGHSEQVVIGNALVNMYGKCGSVQDAKDVFDRMPARNVVSWSAMIAASAQNGHAREALDLFDQMLREGLKPNHVTFLSILTACRHMGHVDAGWHYFDSMSQDHGIPRTVEHYVCLIDLLGRAGQLDDAEELINSMPFSNDPRGWLCLLGACKFHGDMERGVRAANKVFELDPTNSAPYVLLSDIYATVGMYTNPLKARGSEQ</sequence>
<accession>A0ACC2B008</accession>
<evidence type="ECO:0000313" key="1">
    <source>
        <dbReference type="EMBL" id="KAJ7523111.1"/>
    </source>
</evidence>
<evidence type="ECO:0000313" key="2">
    <source>
        <dbReference type="Proteomes" id="UP001162992"/>
    </source>
</evidence>
<reference evidence="2" key="1">
    <citation type="journal article" date="2024" name="Proc. Natl. Acad. Sci. U.S.A.">
        <title>Extraordinary preservation of gene collinearity over three hundred million years revealed in homosporous lycophytes.</title>
        <authorList>
            <person name="Li C."/>
            <person name="Wickell D."/>
            <person name="Kuo L.Y."/>
            <person name="Chen X."/>
            <person name="Nie B."/>
            <person name="Liao X."/>
            <person name="Peng D."/>
            <person name="Ji J."/>
            <person name="Jenkins J."/>
            <person name="Williams M."/>
            <person name="Shu S."/>
            <person name="Plott C."/>
            <person name="Barry K."/>
            <person name="Rajasekar S."/>
            <person name="Grimwood J."/>
            <person name="Han X."/>
            <person name="Sun S."/>
            <person name="Hou Z."/>
            <person name="He W."/>
            <person name="Dai G."/>
            <person name="Sun C."/>
            <person name="Schmutz J."/>
            <person name="Leebens-Mack J.H."/>
            <person name="Li F.W."/>
            <person name="Wang L."/>
        </authorList>
    </citation>
    <scope>NUCLEOTIDE SEQUENCE [LARGE SCALE GENOMIC DNA]</scope>
    <source>
        <strain evidence="2">cv. PW_Plant_1</strain>
    </source>
</reference>
<name>A0ACC2B008_DIPCM</name>